<dbReference type="EMBL" id="MT144940">
    <property type="protein sequence ID" value="QJI01664.1"/>
    <property type="molecule type" value="Genomic_DNA"/>
</dbReference>
<gene>
    <name evidence="2" type="ORF">MM415B02578_0007</name>
    <name evidence="1" type="ORF">TM448A04219_0006</name>
    <name evidence="3" type="ORF">TM448B02675_0011</name>
</gene>
<organism evidence="1">
    <name type="scientific">viral metagenome</name>
    <dbReference type="NCBI Taxonomy" id="1070528"/>
    <lineage>
        <taxon>unclassified sequences</taxon>
        <taxon>metagenomes</taxon>
        <taxon>organismal metagenomes</taxon>
    </lineage>
</organism>
<protein>
    <submittedName>
        <fullName evidence="1">Uncharacterized protein</fullName>
    </submittedName>
</protein>
<name>A0A6H2A195_9ZZZZ</name>
<proteinExistence type="predicted"/>
<accession>A0A6H2A195</accession>
<evidence type="ECO:0000313" key="3">
    <source>
        <dbReference type="EMBL" id="QJI01664.1"/>
    </source>
</evidence>
<dbReference type="EMBL" id="MT144466">
    <property type="protein sequence ID" value="QJA53966.1"/>
    <property type="molecule type" value="Genomic_DNA"/>
</dbReference>
<evidence type="ECO:0000313" key="1">
    <source>
        <dbReference type="EMBL" id="QJA53966.1"/>
    </source>
</evidence>
<dbReference type="AlphaFoldDB" id="A0A6H2A195"/>
<reference evidence="1" key="1">
    <citation type="submission" date="2020-03" db="EMBL/GenBank/DDBJ databases">
        <title>The deep terrestrial virosphere.</title>
        <authorList>
            <person name="Holmfeldt K."/>
            <person name="Nilsson E."/>
            <person name="Simone D."/>
            <person name="Lopez-Fernandez M."/>
            <person name="Wu X."/>
            <person name="de Brujin I."/>
            <person name="Lundin D."/>
            <person name="Andersson A."/>
            <person name="Bertilsson S."/>
            <person name="Dopson M."/>
        </authorList>
    </citation>
    <scope>NUCLEOTIDE SEQUENCE</scope>
    <source>
        <strain evidence="2">MM415B02578</strain>
        <strain evidence="1">TM448A04219</strain>
        <strain evidence="3">TM448B02675</strain>
    </source>
</reference>
<evidence type="ECO:0000313" key="2">
    <source>
        <dbReference type="EMBL" id="QJA89273.1"/>
    </source>
</evidence>
<sequence>MTYSAKYTDATSIYTKTGLTASQVDLTTNDSQIISEAEAELEMLVGRKFTGAIAVTEYFSPKGKDVIGNFSTSIQLKNFPIQSITSFTTVDIDGDAVDTYDTLSAAEITAGTFESEDYWMEAFEDPLTNLPAPTGKVTLKEDSFPEGTNSIKVSYTYGYSSVPAVVKELATCLAGIRQWVTFMGGQYNRVNSYNLPEKSFNKGDFYQRAKQNIEMLREEADRLIDMIGRKSRVLAFSTGSVR</sequence>
<dbReference type="EMBL" id="MT142835">
    <property type="protein sequence ID" value="QJA89273.1"/>
    <property type="molecule type" value="Genomic_DNA"/>
</dbReference>